<dbReference type="AlphaFoldDB" id="A0AAN9R4F5"/>
<dbReference type="InterPro" id="IPR004864">
    <property type="entry name" value="LEA_2"/>
</dbReference>
<dbReference type="InterPro" id="IPR044839">
    <property type="entry name" value="NDR1-like"/>
</dbReference>
<evidence type="ECO:0000256" key="2">
    <source>
        <dbReference type="ARBA" id="ARBA00022692"/>
    </source>
</evidence>
<accession>A0AAN9R4F5</accession>
<dbReference type="EMBL" id="JAYMYQ010000001">
    <property type="protein sequence ID" value="KAK7358566.1"/>
    <property type="molecule type" value="Genomic_DNA"/>
</dbReference>
<keyword evidence="4 5" id="KW-0472">Membrane</keyword>
<evidence type="ECO:0000256" key="3">
    <source>
        <dbReference type="ARBA" id="ARBA00022989"/>
    </source>
</evidence>
<dbReference type="Pfam" id="PF03168">
    <property type="entry name" value="LEA_2"/>
    <property type="match status" value="1"/>
</dbReference>
<dbReference type="Proteomes" id="UP001367508">
    <property type="component" value="Unassembled WGS sequence"/>
</dbReference>
<feature type="transmembrane region" description="Helical" evidence="5">
    <location>
        <begin position="39"/>
        <end position="65"/>
    </location>
</feature>
<dbReference type="GO" id="GO:0016020">
    <property type="term" value="C:membrane"/>
    <property type="evidence" value="ECO:0007669"/>
    <property type="project" value="UniProtKB-SubCell"/>
</dbReference>
<proteinExistence type="predicted"/>
<gene>
    <name evidence="7" type="ORF">VNO77_00499</name>
</gene>
<feature type="domain" description="Late embryogenesis abundant protein LEA-2 subgroup" evidence="6">
    <location>
        <begin position="98"/>
        <end position="198"/>
    </location>
</feature>
<dbReference type="SUPFAM" id="SSF117070">
    <property type="entry name" value="LEA14-like"/>
    <property type="match status" value="1"/>
</dbReference>
<evidence type="ECO:0000256" key="5">
    <source>
        <dbReference type="SAM" id="Phobius"/>
    </source>
</evidence>
<reference evidence="7 8" key="1">
    <citation type="submission" date="2024-01" db="EMBL/GenBank/DDBJ databases">
        <title>The genomes of 5 underutilized Papilionoideae crops provide insights into root nodulation and disease resistanc.</title>
        <authorList>
            <person name="Jiang F."/>
        </authorList>
    </citation>
    <scope>NUCLEOTIDE SEQUENCE [LARGE SCALE GENOMIC DNA]</scope>
    <source>
        <strain evidence="7">LVBAO_FW01</strain>
        <tissue evidence="7">Leaves</tissue>
    </source>
</reference>
<protein>
    <recommendedName>
        <fullName evidence="6">Late embryogenesis abundant protein LEA-2 subgroup domain-containing protein</fullName>
    </recommendedName>
</protein>
<name>A0AAN9R4F5_CANGL</name>
<dbReference type="PANTHER" id="PTHR31234:SF65">
    <property type="entry name" value="LATE EMBRYOGENESIS ABUNDANT PROTEIN, LEA_2 SUBGROUP"/>
    <property type="match status" value="1"/>
</dbReference>
<keyword evidence="2 5" id="KW-0812">Transmembrane</keyword>
<evidence type="ECO:0000313" key="8">
    <source>
        <dbReference type="Proteomes" id="UP001367508"/>
    </source>
</evidence>
<comment type="subcellular location">
    <subcellularLocation>
        <location evidence="1">Membrane</location>
        <topology evidence="1">Single-pass membrane protein</topology>
    </subcellularLocation>
</comment>
<keyword evidence="3 5" id="KW-1133">Transmembrane helix</keyword>
<evidence type="ECO:0000256" key="1">
    <source>
        <dbReference type="ARBA" id="ARBA00004167"/>
    </source>
</evidence>
<organism evidence="7 8">
    <name type="scientific">Canavalia gladiata</name>
    <name type="common">Sword bean</name>
    <name type="synonym">Dolichos gladiatus</name>
    <dbReference type="NCBI Taxonomy" id="3824"/>
    <lineage>
        <taxon>Eukaryota</taxon>
        <taxon>Viridiplantae</taxon>
        <taxon>Streptophyta</taxon>
        <taxon>Embryophyta</taxon>
        <taxon>Tracheophyta</taxon>
        <taxon>Spermatophyta</taxon>
        <taxon>Magnoliopsida</taxon>
        <taxon>eudicotyledons</taxon>
        <taxon>Gunneridae</taxon>
        <taxon>Pentapetalae</taxon>
        <taxon>rosids</taxon>
        <taxon>fabids</taxon>
        <taxon>Fabales</taxon>
        <taxon>Fabaceae</taxon>
        <taxon>Papilionoideae</taxon>
        <taxon>50 kb inversion clade</taxon>
        <taxon>NPAAA clade</taxon>
        <taxon>indigoferoid/millettioid clade</taxon>
        <taxon>Phaseoleae</taxon>
        <taxon>Canavalia</taxon>
    </lineage>
</organism>
<dbReference type="GO" id="GO:0098542">
    <property type="term" value="P:defense response to other organism"/>
    <property type="evidence" value="ECO:0007669"/>
    <property type="project" value="InterPro"/>
</dbReference>
<keyword evidence="8" id="KW-1185">Reference proteome</keyword>
<evidence type="ECO:0000313" key="7">
    <source>
        <dbReference type="EMBL" id="KAK7358566.1"/>
    </source>
</evidence>
<dbReference type="PANTHER" id="PTHR31234">
    <property type="entry name" value="LATE EMBRYOGENESIS ABUNDANT (LEA) HYDROXYPROLINE-RICH GLYCOPROTEIN FAMILY"/>
    <property type="match status" value="1"/>
</dbReference>
<evidence type="ECO:0000259" key="6">
    <source>
        <dbReference type="Pfam" id="PF03168"/>
    </source>
</evidence>
<comment type="caution">
    <text evidence="7">The sequence shown here is derived from an EMBL/GenBank/DDBJ whole genome shotgun (WGS) entry which is preliminary data.</text>
</comment>
<dbReference type="Gene3D" id="2.60.40.1820">
    <property type="match status" value="1"/>
</dbReference>
<evidence type="ECO:0000256" key="4">
    <source>
        <dbReference type="ARBA" id="ARBA00023136"/>
    </source>
</evidence>
<sequence>MAQSPEQVKPLAPFISSNYLSRQEDQNISERKIIRIRKFVRCCGCVTALVLIFVVIILVLGFTVYNVKEPEVRMNRVILLNRTLANGAINDVTLLADISLKNSNAFTFRFGYTNTTVYYDGTEIGEGTSPPGKAKARRSIRFNVTMEIMAKKLLAVPSSESDIRDDQALNISSYTMVDGKVKIYNLFMKKVVVELNCTIQYNITTGLTSSNGGNCLGLVDL</sequence>